<reference evidence="1" key="1">
    <citation type="submission" date="2018-02" db="EMBL/GenBank/DDBJ databases">
        <title>Rhizophora mucronata_Transcriptome.</title>
        <authorList>
            <person name="Meera S.P."/>
            <person name="Sreeshan A."/>
            <person name="Augustine A."/>
        </authorList>
    </citation>
    <scope>NUCLEOTIDE SEQUENCE</scope>
    <source>
        <tissue evidence="1">Leaf</tissue>
    </source>
</reference>
<organism evidence="1">
    <name type="scientific">Rhizophora mucronata</name>
    <name type="common">Asiatic mangrove</name>
    <dbReference type="NCBI Taxonomy" id="61149"/>
    <lineage>
        <taxon>Eukaryota</taxon>
        <taxon>Viridiplantae</taxon>
        <taxon>Streptophyta</taxon>
        <taxon>Embryophyta</taxon>
        <taxon>Tracheophyta</taxon>
        <taxon>Spermatophyta</taxon>
        <taxon>Magnoliopsida</taxon>
        <taxon>eudicotyledons</taxon>
        <taxon>Gunneridae</taxon>
        <taxon>Pentapetalae</taxon>
        <taxon>rosids</taxon>
        <taxon>fabids</taxon>
        <taxon>Malpighiales</taxon>
        <taxon>Rhizophoraceae</taxon>
        <taxon>Rhizophora</taxon>
    </lineage>
</organism>
<dbReference type="EMBL" id="GGEC01085561">
    <property type="protein sequence ID" value="MBX66045.1"/>
    <property type="molecule type" value="Transcribed_RNA"/>
</dbReference>
<protein>
    <submittedName>
        <fullName evidence="1">Uncharacterized protein</fullName>
    </submittedName>
</protein>
<name>A0A2P2QGN2_RHIMU</name>
<evidence type="ECO:0000313" key="1">
    <source>
        <dbReference type="EMBL" id="MBX66045.1"/>
    </source>
</evidence>
<proteinExistence type="predicted"/>
<sequence length="10" mass="1194">MFGCARREPK</sequence>
<accession>A0A2P2QGN2</accession>